<dbReference type="PANTHER" id="PTHR11102:SF147">
    <property type="entry name" value="SEL1L ADAPTOR SUBUNIT OF ERAD E3 UBIQUITIN LIGASE"/>
    <property type="match status" value="1"/>
</dbReference>
<dbReference type="Pfam" id="PF08238">
    <property type="entry name" value="Sel1"/>
    <property type="match status" value="4"/>
</dbReference>
<evidence type="ECO:0000256" key="1">
    <source>
        <dbReference type="ARBA" id="ARBA00038101"/>
    </source>
</evidence>
<reference evidence="2 3" key="1">
    <citation type="submission" date="2024-04" db="EMBL/GenBank/DDBJ databases">
        <title>Tritrichomonas musculus Genome.</title>
        <authorList>
            <person name="Alves-Ferreira E."/>
            <person name="Grigg M."/>
            <person name="Lorenzi H."/>
            <person name="Galac M."/>
        </authorList>
    </citation>
    <scope>NUCLEOTIDE SEQUENCE [LARGE SCALE GENOMIC DNA]</scope>
    <source>
        <strain evidence="2 3">EAF2021</strain>
    </source>
</reference>
<evidence type="ECO:0008006" key="4">
    <source>
        <dbReference type="Google" id="ProtNLM"/>
    </source>
</evidence>
<name>A0ABR2KVH3_9EUKA</name>
<dbReference type="EMBL" id="JAPFFF010000003">
    <property type="protein sequence ID" value="KAK8895095.1"/>
    <property type="molecule type" value="Genomic_DNA"/>
</dbReference>
<organism evidence="2 3">
    <name type="scientific">Tritrichomonas musculus</name>
    <dbReference type="NCBI Taxonomy" id="1915356"/>
    <lineage>
        <taxon>Eukaryota</taxon>
        <taxon>Metamonada</taxon>
        <taxon>Parabasalia</taxon>
        <taxon>Tritrichomonadida</taxon>
        <taxon>Tritrichomonadidae</taxon>
        <taxon>Tritrichomonas</taxon>
    </lineage>
</organism>
<protein>
    <recommendedName>
        <fullName evidence="4">Sel1 repeat protein</fullName>
    </recommendedName>
</protein>
<dbReference type="InterPro" id="IPR006597">
    <property type="entry name" value="Sel1-like"/>
</dbReference>
<evidence type="ECO:0000313" key="3">
    <source>
        <dbReference type="Proteomes" id="UP001470230"/>
    </source>
</evidence>
<evidence type="ECO:0000313" key="2">
    <source>
        <dbReference type="EMBL" id="KAK8895095.1"/>
    </source>
</evidence>
<dbReference type="Gene3D" id="1.25.40.10">
    <property type="entry name" value="Tetratricopeptide repeat domain"/>
    <property type="match status" value="1"/>
</dbReference>
<dbReference type="InterPro" id="IPR011990">
    <property type="entry name" value="TPR-like_helical_dom_sf"/>
</dbReference>
<dbReference type="CDD" id="cd19671">
    <property type="entry name" value="UBR-box_UBR4_5_6_7"/>
    <property type="match status" value="1"/>
</dbReference>
<dbReference type="InterPro" id="IPR050767">
    <property type="entry name" value="Sel1_AlgK"/>
</dbReference>
<comment type="caution">
    <text evidence="2">The sequence shown here is derived from an EMBL/GenBank/DDBJ whole genome shotgun (WGS) entry which is preliminary data.</text>
</comment>
<accession>A0ABR2KVH3</accession>
<sequence length="385" mass="43991">MTNELLQYAISKMKDENYEEANRVLSELSDGGNISAMVMFATNIYYGSGIEKNRKRAYDILNSAIEFSNDVSVIEKSCSLRFKDLEIFSPEISEEERNELIERTFNLLQFAPMYGSTHPFVFMNLGTCNESGYGTNIDLNMAQKYYSQSLEYCLKKRGFENTKIKISFKLGRLQLNDINKLSEGAKNIIYSANSGLLESFVYAGRLFYEGKIIPKDDSKAFHFLNEAAKKGIIEAQYYLGEIIEKGIPNVVGKNMEKAIELYFSVALSLLGRKSVILESLPKVATTPENFIPIDQKSIEKLKIYSPEKIILLEQYKKLQSKDEDCTFNFTHDNMVYQHFYSCYSRPDLILNSGICSNCMKKCYDDCCIIDKGVCHCFCDCQCSKH</sequence>
<gene>
    <name evidence="2" type="ORF">M9Y10_023537</name>
</gene>
<dbReference type="Proteomes" id="UP001470230">
    <property type="component" value="Unassembled WGS sequence"/>
</dbReference>
<comment type="similarity">
    <text evidence="1">Belongs to the sel-1 family.</text>
</comment>
<dbReference type="PANTHER" id="PTHR11102">
    <property type="entry name" value="SEL-1-LIKE PROTEIN"/>
    <property type="match status" value="1"/>
</dbReference>
<dbReference type="SMART" id="SM00671">
    <property type="entry name" value="SEL1"/>
    <property type="match status" value="4"/>
</dbReference>
<keyword evidence="3" id="KW-1185">Reference proteome</keyword>
<proteinExistence type="inferred from homology"/>
<dbReference type="SUPFAM" id="SSF81901">
    <property type="entry name" value="HCP-like"/>
    <property type="match status" value="2"/>
</dbReference>